<sequence>NYQLKEQPKNIKQVLKECNLWPIKSICLMYKQYFGKCDEVNSEKLDCCI</sequence>
<keyword evidence="2" id="KW-1185">Reference proteome</keyword>
<dbReference type="EMBL" id="CAJVPQ010003564">
    <property type="protein sequence ID" value="CAG8631508.1"/>
    <property type="molecule type" value="Genomic_DNA"/>
</dbReference>
<dbReference type="AlphaFoldDB" id="A0A9N9GSW3"/>
<dbReference type="Proteomes" id="UP000789570">
    <property type="component" value="Unassembled WGS sequence"/>
</dbReference>
<name>A0A9N9GSW3_9GLOM</name>
<dbReference type="OrthoDB" id="10044727at2759"/>
<organism evidence="1 2">
    <name type="scientific">Funneliformis caledonium</name>
    <dbReference type="NCBI Taxonomy" id="1117310"/>
    <lineage>
        <taxon>Eukaryota</taxon>
        <taxon>Fungi</taxon>
        <taxon>Fungi incertae sedis</taxon>
        <taxon>Mucoromycota</taxon>
        <taxon>Glomeromycotina</taxon>
        <taxon>Glomeromycetes</taxon>
        <taxon>Glomerales</taxon>
        <taxon>Glomeraceae</taxon>
        <taxon>Funneliformis</taxon>
    </lineage>
</organism>
<reference evidence="1" key="1">
    <citation type="submission" date="2021-06" db="EMBL/GenBank/DDBJ databases">
        <authorList>
            <person name="Kallberg Y."/>
            <person name="Tangrot J."/>
            <person name="Rosling A."/>
        </authorList>
    </citation>
    <scope>NUCLEOTIDE SEQUENCE</scope>
    <source>
        <strain evidence="1">UK204</strain>
    </source>
</reference>
<feature type="non-terminal residue" evidence="1">
    <location>
        <position position="1"/>
    </location>
</feature>
<accession>A0A9N9GSW3</accession>
<comment type="caution">
    <text evidence="1">The sequence shown here is derived from an EMBL/GenBank/DDBJ whole genome shotgun (WGS) entry which is preliminary data.</text>
</comment>
<gene>
    <name evidence="1" type="ORF">FCALED_LOCUS10091</name>
</gene>
<evidence type="ECO:0000313" key="1">
    <source>
        <dbReference type="EMBL" id="CAG8631508.1"/>
    </source>
</evidence>
<proteinExistence type="predicted"/>
<protein>
    <submittedName>
        <fullName evidence="1">16920_t:CDS:1</fullName>
    </submittedName>
</protein>
<evidence type="ECO:0000313" key="2">
    <source>
        <dbReference type="Proteomes" id="UP000789570"/>
    </source>
</evidence>